<feature type="transmembrane region" description="Helical" evidence="8">
    <location>
        <begin position="102"/>
        <end position="123"/>
    </location>
</feature>
<feature type="transmembrane region" description="Helical" evidence="8">
    <location>
        <begin position="163"/>
        <end position="185"/>
    </location>
</feature>
<sequence length="394" mass="42595">MTTIARPAFHIWLILIFLVIFCPLAIDLYLPAFVAMSDDLAVSEAKIQQTVSIFMLSVGLGQLIAGPLADRLGRKPIALIGITLYGLGGLLATYANDWPIMMAARVIQGFGACATFVACFSIVRDSFDGKKSGAIITYLNGIVCFIPALAPIFGAYLTQQFGWRANFLFLSLFAALGLILVSILFKETKPSDTVYEGHILDFRRFMPFVRHKQFMFNAAITMIGMSGILVFVTTVPGWIMIHLGKDMNEFTFWFTVNAVISIVASFIAPKWIKNHSRHALITGLTLFVISAVGLLLAKDIASPIAIMLPIFVASVGFSLSLGAAAGNALSPFAKQAGTASALIGVMQMSGAGFLAFLSQPLGLAAPERIALHLLALLPFCLALLSNKRQQYHPI</sequence>
<name>A0A975DFQ6_9GAMM</name>
<accession>A0A975DFQ6</accession>
<keyword evidence="6 8" id="KW-1133">Transmembrane helix</keyword>
<feature type="domain" description="Major facilitator superfamily (MFS) profile" evidence="9">
    <location>
        <begin position="11"/>
        <end position="390"/>
    </location>
</feature>
<evidence type="ECO:0000313" key="10">
    <source>
        <dbReference type="EMBL" id="QTH70892.1"/>
    </source>
</evidence>
<keyword evidence="7 8" id="KW-0472">Membrane</keyword>
<evidence type="ECO:0000256" key="1">
    <source>
        <dbReference type="ARBA" id="ARBA00004651"/>
    </source>
</evidence>
<dbReference type="PANTHER" id="PTHR43124:SF3">
    <property type="entry name" value="CHLORAMPHENICOL EFFLUX PUMP RV0191"/>
    <property type="match status" value="1"/>
</dbReference>
<comment type="subcellular location">
    <subcellularLocation>
        <location evidence="8">Cell inner membrane</location>
        <topology evidence="8">Multi-pass membrane protein</topology>
    </subcellularLocation>
    <subcellularLocation>
        <location evidence="1">Cell membrane</location>
        <topology evidence="1">Multi-pass membrane protein</topology>
    </subcellularLocation>
</comment>
<dbReference type="InterPro" id="IPR004812">
    <property type="entry name" value="Efflux_drug-R_Bcr/CmlA"/>
</dbReference>
<gene>
    <name evidence="10" type="ORF">J5O05_13480</name>
</gene>
<keyword evidence="4" id="KW-1003">Cell membrane</keyword>
<dbReference type="Proteomes" id="UP000664904">
    <property type="component" value="Chromosome"/>
</dbReference>
<feature type="transmembrane region" description="Helical" evidence="8">
    <location>
        <begin position="77"/>
        <end position="96"/>
    </location>
</feature>
<keyword evidence="8" id="KW-0997">Cell inner membrane</keyword>
<protein>
    <recommendedName>
        <fullName evidence="8">Bcr/CflA family efflux transporter</fullName>
    </recommendedName>
</protein>
<feature type="transmembrane region" description="Helical" evidence="8">
    <location>
        <begin position="12"/>
        <end position="35"/>
    </location>
</feature>
<dbReference type="GO" id="GO:0005886">
    <property type="term" value="C:plasma membrane"/>
    <property type="evidence" value="ECO:0007669"/>
    <property type="project" value="UniProtKB-SubCell"/>
</dbReference>
<evidence type="ECO:0000256" key="3">
    <source>
        <dbReference type="ARBA" id="ARBA00022448"/>
    </source>
</evidence>
<evidence type="ECO:0000259" key="9">
    <source>
        <dbReference type="PROSITE" id="PS50850"/>
    </source>
</evidence>
<evidence type="ECO:0000256" key="6">
    <source>
        <dbReference type="ARBA" id="ARBA00022989"/>
    </source>
</evidence>
<proteinExistence type="inferred from homology"/>
<feature type="transmembrane region" description="Helical" evidence="8">
    <location>
        <begin position="214"/>
        <end position="239"/>
    </location>
</feature>
<dbReference type="InterPro" id="IPR005829">
    <property type="entry name" value="Sugar_transporter_CS"/>
</dbReference>
<dbReference type="EMBL" id="CP072133">
    <property type="protein sequence ID" value="QTH70892.1"/>
    <property type="molecule type" value="Genomic_DNA"/>
</dbReference>
<reference evidence="10" key="1">
    <citation type="submission" date="2021-03" db="EMBL/GenBank/DDBJ databases">
        <title>Complete Genome of Pseudoalteromonas xiamenensis STKMTI.2, a new potential marine bacterium producing anti-Vibrio compounds.</title>
        <authorList>
            <person name="Handayani D.P."/>
            <person name="Isnansetyo A."/>
            <person name="Istiqomah I."/>
            <person name="Jumina J."/>
        </authorList>
    </citation>
    <scope>NUCLEOTIDE SEQUENCE</scope>
    <source>
        <strain evidence="10">STKMTI.2</strain>
    </source>
</reference>
<dbReference type="PROSITE" id="PS50850">
    <property type="entry name" value="MFS"/>
    <property type="match status" value="1"/>
</dbReference>
<organism evidence="10 11">
    <name type="scientific">Pseudoalteromonas xiamenensis</name>
    <dbReference type="NCBI Taxonomy" id="882626"/>
    <lineage>
        <taxon>Bacteria</taxon>
        <taxon>Pseudomonadati</taxon>
        <taxon>Pseudomonadota</taxon>
        <taxon>Gammaproteobacteria</taxon>
        <taxon>Alteromonadales</taxon>
        <taxon>Pseudoalteromonadaceae</taxon>
        <taxon>Pseudoalteromonas</taxon>
    </lineage>
</organism>
<dbReference type="KEGG" id="pxi:J5O05_13480"/>
<dbReference type="PROSITE" id="PS00216">
    <property type="entry name" value="SUGAR_TRANSPORT_1"/>
    <property type="match status" value="1"/>
</dbReference>
<dbReference type="InterPro" id="IPR036259">
    <property type="entry name" value="MFS_trans_sf"/>
</dbReference>
<dbReference type="AlphaFoldDB" id="A0A975DFQ6"/>
<dbReference type="InterPro" id="IPR050189">
    <property type="entry name" value="MFS_Efflux_Transporters"/>
</dbReference>
<dbReference type="CDD" id="cd17320">
    <property type="entry name" value="MFS_MdfA_MDR_like"/>
    <property type="match status" value="1"/>
</dbReference>
<feature type="transmembrane region" description="Helical" evidence="8">
    <location>
        <begin position="369"/>
        <end position="386"/>
    </location>
</feature>
<evidence type="ECO:0000256" key="2">
    <source>
        <dbReference type="ARBA" id="ARBA00006236"/>
    </source>
</evidence>
<feature type="transmembrane region" description="Helical" evidence="8">
    <location>
        <begin position="336"/>
        <end position="357"/>
    </location>
</feature>
<keyword evidence="3 8" id="KW-0813">Transport</keyword>
<dbReference type="SUPFAM" id="SSF103473">
    <property type="entry name" value="MFS general substrate transporter"/>
    <property type="match status" value="1"/>
</dbReference>
<dbReference type="InterPro" id="IPR020846">
    <property type="entry name" value="MFS_dom"/>
</dbReference>
<dbReference type="GO" id="GO:1990961">
    <property type="term" value="P:xenobiotic detoxification by transmembrane export across the plasma membrane"/>
    <property type="evidence" value="ECO:0007669"/>
    <property type="project" value="InterPro"/>
</dbReference>
<keyword evidence="5 8" id="KW-0812">Transmembrane</keyword>
<dbReference type="Gene3D" id="1.20.1720.10">
    <property type="entry name" value="Multidrug resistance protein D"/>
    <property type="match status" value="1"/>
</dbReference>
<evidence type="ECO:0000256" key="7">
    <source>
        <dbReference type="ARBA" id="ARBA00023136"/>
    </source>
</evidence>
<evidence type="ECO:0000313" key="11">
    <source>
        <dbReference type="Proteomes" id="UP000664904"/>
    </source>
</evidence>
<feature type="transmembrane region" description="Helical" evidence="8">
    <location>
        <begin position="303"/>
        <end position="324"/>
    </location>
</feature>
<evidence type="ECO:0000256" key="5">
    <source>
        <dbReference type="ARBA" id="ARBA00022692"/>
    </source>
</evidence>
<comment type="similarity">
    <text evidence="2 8">Belongs to the major facilitator superfamily. Bcr/CmlA family.</text>
</comment>
<dbReference type="InterPro" id="IPR011701">
    <property type="entry name" value="MFS"/>
</dbReference>
<evidence type="ECO:0000256" key="8">
    <source>
        <dbReference type="RuleBase" id="RU365088"/>
    </source>
</evidence>
<dbReference type="Pfam" id="PF07690">
    <property type="entry name" value="MFS_1"/>
    <property type="match status" value="1"/>
</dbReference>
<feature type="transmembrane region" description="Helical" evidence="8">
    <location>
        <begin position="47"/>
        <end position="65"/>
    </location>
</feature>
<keyword evidence="11" id="KW-1185">Reference proteome</keyword>
<feature type="transmembrane region" description="Helical" evidence="8">
    <location>
        <begin position="135"/>
        <end position="157"/>
    </location>
</feature>
<dbReference type="RefSeq" id="WP_208842497.1">
    <property type="nucleotide sequence ID" value="NZ_CP072133.1"/>
</dbReference>
<dbReference type="NCBIfam" id="TIGR00710">
    <property type="entry name" value="efflux_Bcr_CflA"/>
    <property type="match status" value="1"/>
</dbReference>
<dbReference type="GO" id="GO:0042910">
    <property type="term" value="F:xenobiotic transmembrane transporter activity"/>
    <property type="evidence" value="ECO:0007669"/>
    <property type="project" value="InterPro"/>
</dbReference>
<feature type="transmembrane region" description="Helical" evidence="8">
    <location>
        <begin position="279"/>
        <end position="297"/>
    </location>
</feature>
<dbReference type="PANTHER" id="PTHR43124">
    <property type="entry name" value="PURINE EFFLUX PUMP PBUE"/>
    <property type="match status" value="1"/>
</dbReference>
<feature type="transmembrane region" description="Helical" evidence="8">
    <location>
        <begin position="251"/>
        <end position="272"/>
    </location>
</feature>
<evidence type="ECO:0000256" key="4">
    <source>
        <dbReference type="ARBA" id="ARBA00022475"/>
    </source>
</evidence>